<sequence>MSSMGQSPVVQKAAARQAAAGWKASASPFMQ</sequence>
<feature type="compositionally biased region" description="Low complexity" evidence="1">
    <location>
        <begin position="13"/>
        <end position="31"/>
    </location>
</feature>
<dbReference type="Proteomes" id="UP000005463">
    <property type="component" value="Unassembled WGS sequence"/>
</dbReference>
<evidence type="ECO:0000313" key="2">
    <source>
        <dbReference type="EMBL" id="EDT00987.1"/>
    </source>
</evidence>
<gene>
    <name evidence="2" type="ORF">BamIOP4010DRAFT_5487</name>
</gene>
<dbReference type="AlphaFoldDB" id="B1FN76"/>
<protein>
    <submittedName>
        <fullName evidence="2">Uncharacterized protein</fullName>
    </submittedName>
</protein>
<organism evidence="2 3">
    <name type="scientific">Burkholderia ambifaria IOP40-10</name>
    <dbReference type="NCBI Taxonomy" id="396596"/>
    <lineage>
        <taxon>Bacteria</taxon>
        <taxon>Pseudomonadati</taxon>
        <taxon>Pseudomonadota</taxon>
        <taxon>Betaproteobacteria</taxon>
        <taxon>Burkholderiales</taxon>
        <taxon>Burkholderiaceae</taxon>
        <taxon>Burkholderia</taxon>
        <taxon>Burkholderia cepacia complex</taxon>
    </lineage>
</organism>
<evidence type="ECO:0000256" key="1">
    <source>
        <dbReference type="SAM" id="MobiDB-lite"/>
    </source>
</evidence>
<dbReference type="EMBL" id="ABLC01000221">
    <property type="protein sequence ID" value="EDT00987.1"/>
    <property type="molecule type" value="Genomic_DNA"/>
</dbReference>
<reference evidence="2 3" key="1">
    <citation type="submission" date="2008-03" db="EMBL/GenBank/DDBJ databases">
        <title>Sequencing of the draft genome and assembly of Burkholderia ambifaria IOP40-10.</title>
        <authorList>
            <consortium name="US DOE Joint Genome Institute (JGI-PGF)"/>
            <person name="Copeland A."/>
            <person name="Lucas S."/>
            <person name="Lapidus A."/>
            <person name="Glavina del Rio T."/>
            <person name="Dalin E."/>
            <person name="Tice H."/>
            <person name="Bruce D."/>
            <person name="Goodwin L."/>
            <person name="Pitluck S."/>
            <person name="Larimer F."/>
            <person name="Land M.L."/>
            <person name="Hauser L."/>
            <person name="Tiedje J."/>
            <person name="Richardson P."/>
        </authorList>
    </citation>
    <scope>NUCLEOTIDE SEQUENCE [LARGE SCALE GENOMIC DNA]</scope>
    <source>
        <strain evidence="2 3">IOP40-10</strain>
    </source>
</reference>
<proteinExistence type="predicted"/>
<accession>B1FN76</accession>
<name>B1FN76_9BURK</name>
<feature type="region of interest" description="Disordered" evidence="1">
    <location>
        <begin position="1"/>
        <end position="31"/>
    </location>
</feature>
<evidence type="ECO:0000313" key="3">
    <source>
        <dbReference type="Proteomes" id="UP000005463"/>
    </source>
</evidence>
<comment type="caution">
    <text evidence="2">The sequence shown here is derived from an EMBL/GenBank/DDBJ whole genome shotgun (WGS) entry which is preliminary data.</text>
</comment>